<protein>
    <submittedName>
        <fullName evidence="1">Uncharacterized protein</fullName>
    </submittedName>
</protein>
<dbReference type="Proteomes" id="UP001621418">
    <property type="component" value="Chromosome"/>
</dbReference>
<evidence type="ECO:0000313" key="2">
    <source>
        <dbReference type="Proteomes" id="UP001621418"/>
    </source>
</evidence>
<name>A0ABZ1N0X3_9NOCA</name>
<gene>
    <name evidence="1" type="ORF">OG308_19865</name>
</gene>
<dbReference type="RefSeq" id="WP_405145808.1">
    <property type="nucleotide sequence ID" value="NZ_CP109527.1"/>
</dbReference>
<evidence type="ECO:0000313" key="1">
    <source>
        <dbReference type="EMBL" id="WTY33592.1"/>
    </source>
</evidence>
<organism evidence="1 2">
    <name type="scientific">Nocardia salmonicida</name>
    <dbReference type="NCBI Taxonomy" id="53431"/>
    <lineage>
        <taxon>Bacteria</taxon>
        <taxon>Bacillati</taxon>
        <taxon>Actinomycetota</taxon>
        <taxon>Actinomycetes</taxon>
        <taxon>Mycobacteriales</taxon>
        <taxon>Nocardiaceae</taxon>
        <taxon>Nocardia</taxon>
    </lineage>
</organism>
<dbReference type="EMBL" id="CP109527">
    <property type="protein sequence ID" value="WTY33592.1"/>
    <property type="molecule type" value="Genomic_DNA"/>
</dbReference>
<accession>A0ABZ1N0X3</accession>
<reference evidence="1 2" key="1">
    <citation type="submission" date="2022-10" db="EMBL/GenBank/DDBJ databases">
        <title>The complete genomes of actinobacterial strains from the NBC collection.</title>
        <authorList>
            <person name="Joergensen T.S."/>
            <person name="Alvarez Arevalo M."/>
            <person name="Sterndorff E.B."/>
            <person name="Faurdal D."/>
            <person name="Vuksanovic O."/>
            <person name="Mourched A.-S."/>
            <person name="Charusanti P."/>
            <person name="Shaw S."/>
            <person name="Blin K."/>
            <person name="Weber T."/>
        </authorList>
    </citation>
    <scope>NUCLEOTIDE SEQUENCE [LARGE SCALE GENOMIC DNA]</scope>
    <source>
        <strain evidence="1 2">NBC_01413</strain>
    </source>
</reference>
<dbReference type="Gene3D" id="3.60.21.10">
    <property type="match status" value="1"/>
</dbReference>
<dbReference type="InterPro" id="IPR029052">
    <property type="entry name" value="Metallo-depent_PP-like"/>
</dbReference>
<sequence>MRLADGAELGEVISRHRNIVRVLTGHVHRVITAPFAGTVVSVAPSTFRQTSLTLRADRQIGYLAEPTGLLLHVGTDNGVATHTVPVSDASALIGAF</sequence>
<proteinExistence type="predicted"/>
<dbReference type="SUPFAM" id="SSF56300">
    <property type="entry name" value="Metallo-dependent phosphatases"/>
    <property type="match status" value="1"/>
</dbReference>
<keyword evidence="2" id="KW-1185">Reference proteome</keyword>